<feature type="region of interest" description="Disordered" evidence="1">
    <location>
        <begin position="1"/>
        <end position="22"/>
    </location>
</feature>
<feature type="compositionally biased region" description="Basic and acidic residues" evidence="1">
    <location>
        <begin position="59"/>
        <end position="74"/>
    </location>
</feature>
<keyword evidence="3" id="KW-1185">Reference proteome</keyword>
<name>A0A4Z2ET54_9TELE</name>
<feature type="compositionally biased region" description="Gly residues" evidence="1">
    <location>
        <begin position="1"/>
        <end position="10"/>
    </location>
</feature>
<dbReference type="Proteomes" id="UP000314294">
    <property type="component" value="Unassembled WGS sequence"/>
</dbReference>
<comment type="caution">
    <text evidence="2">The sequence shown here is derived from an EMBL/GenBank/DDBJ whole genome shotgun (WGS) entry which is preliminary data.</text>
</comment>
<sequence>MRSRGVGGGDVVNNHVTNSVKDDLVESHPDVFRVSVLNRSQRRKRRGGNLAAASLAPGLEKDKLPLHRDFEPETPKMANVSLDKEMQQPGGYCKAPTQRPTFGPGAEGGKSSEPMTSNGGVEQAVCRMLVR</sequence>
<evidence type="ECO:0000313" key="3">
    <source>
        <dbReference type="Proteomes" id="UP000314294"/>
    </source>
</evidence>
<organism evidence="2 3">
    <name type="scientific">Liparis tanakae</name>
    <name type="common">Tanaka's snailfish</name>
    <dbReference type="NCBI Taxonomy" id="230148"/>
    <lineage>
        <taxon>Eukaryota</taxon>
        <taxon>Metazoa</taxon>
        <taxon>Chordata</taxon>
        <taxon>Craniata</taxon>
        <taxon>Vertebrata</taxon>
        <taxon>Euteleostomi</taxon>
        <taxon>Actinopterygii</taxon>
        <taxon>Neopterygii</taxon>
        <taxon>Teleostei</taxon>
        <taxon>Neoteleostei</taxon>
        <taxon>Acanthomorphata</taxon>
        <taxon>Eupercaria</taxon>
        <taxon>Perciformes</taxon>
        <taxon>Cottioidei</taxon>
        <taxon>Cottales</taxon>
        <taxon>Liparidae</taxon>
        <taxon>Liparis</taxon>
    </lineage>
</organism>
<dbReference type="EMBL" id="SRLO01003360">
    <property type="protein sequence ID" value="TNN31554.1"/>
    <property type="molecule type" value="Genomic_DNA"/>
</dbReference>
<protein>
    <submittedName>
        <fullName evidence="2">Uncharacterized protein</fullName>
    </submittedName>
</protein>
<accession>A0A4Z2ET54</accession>
<reference evidence="2 3" key="1">
    <citation type="submission" date="2019-03" db="EMBL/GenBank/DDBJ databases">
        <title>First draft genome of Liparis tanakae, snailfish: a comprehensive survey of snailfish specific genes.</title>
        <authorList>
            <person name="Kim W."/>
            <person name="Song I."/>
            <person name="Jeong J.-H."/>
            <person name="Kim D."/>
            <person name="Kim S."/>
            <person name="Ryu S."/>
            <person name="Song J.Y."/>
            <person name="Lee S.K."/>
        </authorList>
    </citation>
    <scope>NUCLEOTIDE SEQUENCE [LARGE SCALE GENOMIC DNA]</scope>
    <source>
        <tissue evidence="2">Muscle</tissue>
    </source>
</reference>
<gene>
    <name evidence="2" type="ORF">EYF80_058294</name>
</gene>
<feature type="region of interest" description="Disordered" evidence="1">
    <location>
        <begin position="40"/>
        <end position="123"/>
    </location>
</feature>
<dbReference type="AlphaFoldDB" id="A0A4Z2ET54"/>
<evidence type="ECO:0000313" key="2">
    <source>
        <dbReference type="EMBL" id="TNN31554.1"/>
    </source>
</evidence>
<proteinExistence type="predicted"/>
<evidence type="ECO:0000256" key="1">
    <source>
        <dbReference type="SAM" id="MobiDB-lite"/>
    </source>
</evidence>